<sequence length="49" mass="5647">MKTCPDVDIKESEFMEVFKLTDNYMISGDILNLNVGRRALLAVFKAVYF</sequence>
<proteinExistence type="predicted"/>
<gene>
    <name evidence="1" type="ORF">SAMN05421679_1101</name>
</gene>
<organism evidence="1 2">
    <name type="scientific">Epilithonimonas pallida</name>
    <dbReference type="NCBI Taxonomy" id="373671"/>
    <lineage>
        <taxon>Bacteria</taxon>
        <taxon>Pseudomonadati</taxon>
        <taxon>Bacteroidota</taxon>
        <taxon>Flavobacteriia</taxon>
        <taxon>Flavobacteriales</taxon>
        <taxon>Weeksellaceae</taxon>
        <taxon>Chryseobacterium group</taxon>
        <taxon>Epilithonimonas</taxon>
    </lineage>
</organism>
<protein>
    <submittedName>
        <fullName evidence="1">Uncharacterized protein</fullName>
    </submittedName>
</protein>
<name>A0ABY1R5V4_9FLAO</name>
<dbReference type="Proteomes" id="UP001158050">
    <property type="component" value="Unassembled WGS sequence"/>
</dbReference>
<evidence type="ECO:0000313" key="1">
    <source>
        <dbReference type="EMBL" id="SMP96728.1"/>
    </source>
</evidence>
<keyword evidence="2" id="KW-1185">Reference proteome</keyword>
<dbReference type="EMBL" id="FXUO01000010">
    <property type="protein sequence ID" value="SMP96728.1"/>
    <property type="molecule type" value="Genomic_DNA"/>
</dbReference>
<comment type="caution">
    <text evidence="1">The sequence shown here is derived from an EMBL/GenBank/DDBJ whole genome shotgun (WGS) entry which is preliminary data.</text>
</comment>
<evidence type="ECO:0000313" key="2">
    <source>
        <dbReference type="Proteomes" id="UP001158050"/>
    </source>
</evidence>
<accession>A0ABY1R5V4</accession>
<reference evidence="1 2" key="1">
    <citation type="submission" date="2017-05" db="EMBL/GenBank/DDBJ databases">
        <authorList>
            <person name="Varghese N."/>
            <person name="Submissions S."/>
        </authorList>
    </citation>
    <scope>NUCLEOTIDE SEQUENCE [LARGE SCALE GENOMIC DNA]</scope>
    <source>
        <strain evidence="1 2">DSM 18015</strain>
    </source>
</reference>